<evidence type="ECO:0000259" key="2">
    <source>
        <dbReference type="Pfam" id="PF00296"/>
    </source>
</evidence>
<dbReference type="RefSeq" id="WP_132332369.1">
    <property type="nucleotide sequence ID" value="NZ_SMJZ01000031.1"/>
</dbReference>
<dbReference type="InterPro" id="IPR050564">
    <property type="entry name" value="F420-G6PD/mer"/>
</dbReference>
<evidence type="ECO:0000313" key="3">
    <source>
        <dbReference type="EMBL" id="TDC08181.1"/>
    </source>
</evidence>
<dbReference type="EMBL" id="SMJZ01000031">
    <property type="protein sequence ID" value="TDC08181.1"/>
    <property type="molecule type" value="Genomic_DNA"/>
</dbReference>
<dbReference type="InterPro" id="IPR011251">
    <property type="entry name" value="Luciferase-like_dom"/>
</dbReference>
<dbReference type="Proteomes" id="UP000295157">
    <property type="component" value="Unassembled WGS sequence"/>
</dbReference>
<organism evidence="3 4">
    <name type="scientific">Nonomuraea longispora</name>
    <dbReference type="NCBI Taxonomy" id="1848320"/>
    <lineage>
        <taxon>Bacteria</taxon>
        <taxon>Bacillati</taxon>
        <taxon>Actinomycetota</taxon>
        <taxon>Actinomycetes</taxon>
        <taxon>Streptosporangiales</taxon>
        <taxon>Streptosporangiaceae</taxon>
        <taxon>Nonomuraea</taxon>
    </lineage>
</organism>
<dbReference type="PANTHER" id="PTHR43244:SF1">
    <property type="entry name" value="5,10-METHYLENETETRAHYDROMETHANOPTERIN REDUCTASE"/>
    <property type="match status" value="1"/>
</dbReference>
<evidence type="ECO:0000256" key="1">
    <source>
        <dbReference type="ARBA" id="ARBA00023002"/>
    </source>
</evidence>
<dbReference type="AlphaFoldDB" id="A0A4R4NG40"/>
<dbReference type="OrthoDB" id="3457164at2"/>
<name>A0A4R4NG40_9ACTN</name>
<dbReference type="GO" id="GO:0016705">
    <property type="term" value="F:oxidoreductase activity, acting on paired donors, with incorporation or reduction of molecular oxygen"/>
    <property type="evidence" value="ECO:0007669"/>
    <property type="project" value="InterPro"/>
</dbReference>
<dbReference type="Pfam" id="PF00296">
    <property type="entry name" value="Bac_luciferase"/>
    <property type="match status" value="1"/>
</dbReference>
<feature type="domain" description="Luciferase-like" evidence="2">
    <location>
        <begin position="8"/>
        <end position="310"/>
    </location>
</feature>
<dbReference type="SUPFAM" id="SSF51679">
    <property type="entry name" value="Bacterial luciferase-like"/>
    <property type="match status" value="1"/>
</dbReference>
<dbReference type="CDD" id="cd01097">
    <property type="entry name" value="Tetrahydromethanopterin_reductase"/>
    <property type="match status" value="1"/>
</dbReference>
<sequence>MRLGVNLTYQSAVRVAQEAERIGYDLALAPEGYRSDAATVLGTVAMRTRTIDLASGVFQIPGRTPALTALTASTLDALSDGRFRLGLGVSNPDISEGWYGVPFDRPLGRTREYVDIVRRALNREQVIHAGEHYQLPPPGSTATPFTLLTQPVRRRIPIYLAAVGPRNMELAGEVSDGWLGVFCTPESVTQALDHLRAGRNRAGKNLDGFEVLPGLPVSVNDDPEQAVDAVRGYFAHFLGMGDRRRNLYCKLAGRMGFGQEAAAVHERYAAGDLKGARAAVPAGFVDRVSLLGPVTRIADRMRDYLKSGATTLVVSPFATTGDGQLDILHAVAAARESIER</sequence>
<dbReference type="PANTHER" id="PTHR43244">
    <property type="match status" value="1"/>
</dbReference>
<accession>A0A4R4NG40</accession>
<evidence type="ECO:0000313" key="4">
    <source>
        <dbReference type="Proteomes" id="UP000295157"/>
    </source>
</evidence>
<comment type="caution">
    <text evidence="3">The sequence shown here is derived from an EMBL/GenBank/DDBJ whole genome shotgun (WGS) entry which is preliminary data.</text>
</comment>
<keyword evidence="4" id="KW-1185">Reference proteome</keyword>
<keyword evidence="1" id="KW-0560">Oxidoreductase</keyword>
<gene>
    <name evidence="3" type="ORF">E1267_11255</name>
</gene>
<dbReference type="InterPro" id="IPR036661">
    <property type="entry name" value="Luciferase-like_sf"/>
</dbReference>
<reference evidence="3 4" key="1">
    <citation type="submission" date="2019-02" db="EMBL/GenBank/DDBJ databases">
        <title>Draft genome sequences of novel Actinobacteria.</title>
        <authorList>
            <person name="Sahin N."/>
            <person name="Ay H."/>
            <person name="Saygin H."/>
        </authorList>
    </citation>
    <scope>NUCLEOTIDE SEQUENCE [LARGE SCALE GENOMIC DNA]</scope>
    <source>
        <strain evidence="3 4">KC201</strain>
    </source>
</reference>
<proteinExistence type="predicted"/>
<dbReference type="Gene3D" id="3.20.20.30">
    <property type="entry name" value="Luciferase-like domain"/>
    <property type="match status" value="1"/>
</dbReference>
<protein>
    <submittedName>
        <fullName evidence="3">LLM class flavin-dependent oxidoreductase</fullName>
    </submittedName>
</protein>